<keyword evidence="1 2" id="KW-1015">Disulfide bond</keyword>
<dbReference type="InterPro" id="IPR036055">
    <property type="entry name" value="LDL_receptor-like_sf"/>
</dbReference>
<comment type="caution">
    <text evidence="2">Lacks conserved residue(s) required for the propagation of feature annotation.</text>
</comment>
<evidence type="ECO:0000256" key="1">
    <source>
        <dbReference type="ARBA" id="ARBA00023157"/>
    </source>
</evidence>
<sequence>MNIESSKCTKTTYDLNICSNGERCITELMACNGQNDCGDWSDELHCNHTFIPKPNGGGGGGSSGGMFLKK</sequence>
<evidence type="ECO:0000256" key="2">
    <source>
        <dbReference type="PROSITE-ProRule" id="PRU00124"/>
    </source>
</evidence>
<organism evidence="3 4">
    <name type="scientific">Euroglyphus maynei</name>
    <name type="common">Mayne's house dust mite</name>
    <dbReference type="NCBI Taxonomy" id="6958"/>
    <lineage>
        <taxon>Eukaryota</taxon>
        <taxon>Metazoa</taxon>
        <taxon>Ecdysozoa</taxon>
        <taxon>Arthropoda</taxon>
        <taxon>Chelicerata</taxon>
        <taxon>Arachnida</taxon>
        <taxon>Acari</taxon>
        <taxon>Acariformes</taxon>
        <taxon>Sarcoptiformes</taxon>
        <taxon>Astigmata</taxon>
        <taxon>Psoroptidia</taxon>
        <taxon>Analgoidea</taxon>
        <taxon>Pyroglyphidae</taxon>
        <taxon>Pyroglyphinae</taxon>
        <taxon>Euroglyphus</taxon>
    </lineage>
</organism>
<name>A0A1Y3B3V1_EURMA</name>
<dbReference type="InterPro" id="IPR002172">
    <property type="entry name" value="LDrepeatLR_classA_rpt"/>
</dbReference>
<evidence type="ECO:0000313" key="3">
    <source>
        <dbReference type="EMBL" id="OTF75492.1"/>
    </source>
</evidence>
<dbReference type="InterPro" id="IPR023415">
    <property type="entry name" value="LDLR_class-A_CS"/>
</dbReference>
<dbReference type="OrthoDB" id="6515209at2759"/>
<keyword evidence="4" id="KW-1185">Reference proteome</keyword>
<comment type="caution">
    <text evidence="3">The sequence shown here is derived from an EMBL/GenBank/DDBJ whole genome shotgun (WGS) entry which is preliminary data.</text>
</comment>
<dbReference type="PROSITE" id="PS50068">
    <property type="entry name" value="LDLRA_2"/>
    <property type="match status" value="1"/>
</dbReference>
<dbReference type="AlphaFoldDB" id="A0A1Y3B3V1"/>
<dbReference type="CDD" id="cd00112">
    <property type="entry name" value="LDLa"/>
    <property type="match status" value="1"/>
</dbReference>
<dbReference type="PROSITE" id="PS01209">
    <property type="entry name" value="LDLRA_1"/>
    <property type="match status" value="1"/>
</dbReference>
<proteinExistence type="predicted"/>
<dbReference type="EMBL" id="MUJZ01041734">
    <property type="protein sequence ID" value="OTF75492.1"/>
    <property type="molecule type" value="Genomic_DNA"/>
</dbReference>
<dbReference type="Proteomes" id="UP000194236">
    <property type="component" value="Unassembled WGS sequence"/>
</dbReference>
<protein>
    <submittedName>
        <fullName evidence="3">Uncharacterized protein</fullName>
    </submittedName>
</protein>
<feature type="disulfide bond" evidence="2">
    <location>
        <begin position="31"/>
        <end position="46"/>
    </location>
</feature>
<dbReference type="SMART" id="SM00192">
    <property type="entry name" value="LDLa"/>
    <property type="match status" value="1"/>
</dbReference>
<gene>
    <name evidence="3" type="ORF">BLA29_013558</name>
</gene>
<accession>A0A1Y3B3V1</accession>
<dbReference type="SUPFAM" id="SSF57424">
    <property type="entry name" value="LDL receptor-like module"/>
    <property type="match status" value="1"/>
</dbReference>
<evidence type="ECO:0000313" key="4">
    <source>
        <dbReference type="Proteomes" id="UP000194236"/>
    </source>
</evidence>
<dbReference type="Pfam" id="PF00057">
    <property type="entry name" value="Ldl_recept_a"/>
    <property type="match status" value="1"/>
</dbReference>
<dbReference type="Gene3D" id="4.10.400.10">
    <property type="entry name" value="Low-density Lipoprotein Receptor"/>
    <property type="match status" value="1"/>
</dbReference>
<reference evidence="3 4" key="1">
    <citation type="submission" date="2017-03" db="EMBL/GenBank/DDBJ databases">
        <title>Genome Survey of Euroglyphus maynei.</title>
        <authorList>
            <person name="Arlian L.G."/>
            <person name="Morgan M.S."/>
            <person name="Rider S.D."/>
        </authorList>
    </citation>
    <scope>NUCLEOTIDE SEQUENCE [LARGE SCALE GENOMIC DNA]</scope>
    <source>
        <strain evidence="3">Arlian Lab</strain>
        <tissue evidence="3">Whole body</tissue>
    </source>
</reference>